<dbReference type="InterPro" id="IPR003675">
    <property type="entry name" value="Rce1/LyrA-like_dom"/>
</dbReference>
<keyword evidence="1" id="KW-1133">Transmembrane helix</keyword>
<feature type="domain" description="CAAX prenyl protease 2/Lysostaphin resistance protein A-like" evidence="2">
    <location>
        <begin position="142"/>
        <end position="230"/>
    </location>
</feature>
<feature type="transmembrane region" description="Helical" evidence="1">
    <location>
        <begin position="50"/>
        <end position="72"/>
    </location>
</feature>
<feature type="transmembrane region" description="Helical" evidence="1">
    <location>
        <begin position="137"/>
        <end position="156"/>
    </location>
</feature>
<keyword evidence="4" id="KW-1185">Reference proteome</keyword>
<comment type="caution">
    <text evidence="3">The sequence shown here is derived from an EMBL/GenBank/DDBJ whole genome shotgun (WGS) entry which is preliminary data.</text>
</comment>
<dbReference type="GO" id="GO:0080120">
    <property type="term" value="P:CAAX-box protein maturation"/>
    <property type="evidence" value="ECO:0007669"/>
    <property type="project" value="UniProtKB-ARBA"/>
</dbReference>
<proteinExistence type="predicted"/>
<accession>A0A162DH11</accession>
<keyword evidence="1" id="KW-0472">Membrane</keyword>
<dbReference type="PANTHER" id="PTHR36435">
    <property type="entry name" value="SLR1288 PROTEIN"/>
    <property type="match status" value="1"/>
</dbReference>
<dbReference type="EMBL" id="LTAO01000023">
    <property type="protein sequence ID" value="KYG29606.1"/>
    <property type="molecule type" value="Genomic_DNA"/>
</dbReference>
<dbReference type="InterPro" id="IPR052710">
    <property type="entry name" value="CAAX_protease"/>
</dbReference>
<evidence type="ECO:0000256" key="1">
    <source>
        <dbReference type="SAM" id="Phobius"/>
    </source>
</evidence>
<dbReference type="AlphaFoldDB" id="A0A162DH11"/>
<feature type="transmembrane region" description="Helical" evidence="1">
    <location>
        <begin position="195"/>
        <end position="213"/>
    </location>
</feature>
<keyword evidence="1" id="KW-0812">Transmembrane</keyword>
<name>A0A162DH11_9BACI</name>
<protein>
    <recommendedName>
        <fullName evidence="2">CAAX prenyl protease 2/Lysostaphin resistance protein A-like domain-containing protein</fullName>
    </recommendedName>
</protein>
<sequence>MEQEINQLEQDRNKKSIFVSILKFIGFMVVALAPMLMVGTLIGIQSEFSTLTNSILGVLYIVLSVFIIIFLWKKYKKYSKEKIQKIGLRDIGFALLFFLIARVIAIVGTLLITMIYGSEMTANDEALMALTGPSADSFVFFSVLFILSISIIVPITEELTFRGIGTNLLFKKQSFWLPLIITSTIFGLLHTPTDIVSFLLYGFLGVVFFLAYYRRKNILDAILVHILNNSLAGIVFLLDLLGLVSL</sequence>
<dbReference type="PANTHER" id="PTHR36435:SF1">
    <property type="entry name" value="CAAX AMINO TERMINAL PROTEASE FAMILY PROTEIN"/>
    <property type="match status" value="1"/>
</dbReference>
<evidence type="ECO:0000313" key="4">
    <source>
        <dbReference type="Proteomes" id="UP000075806"/>
    </source>
</evidence>
<evidence type="ECO:0000313" key="3">
    <source>
        <dbReference type="EMBL" id="KYG29606.1"/>
    </source>
</evidence>
<dbReference type="RefSeq" id="WP_061949402.1">
    <property type="nucleotide sequence ID" value="NZ_LTAO01000023.1"/>
</dbReference>
<dbReference type="Proteomes" id="UP000075806">
    <property type="component" value="Unassembled WGS sequence"/>
</dbReference>
<feature type="transmembrane region" description="Helical" evidence="1">
    <location>
        <begin position="93"/>
        <end position="117"/>
    </location>
</feature>
<dbReference type="OrthoDB" id="4177129at2"/>
<dbReference type="Pfam" id="PF02517">
    <property type="entry name" value="Rce1-like"/>
    <property type="match status" value="1"/>
</dbReference>
<feature type="transmembrane region" description="Helical" evidence="1">
    <location>
        <begin position="21"/>
        <end position="44"/>
    </location>
</feature>
<dbReference type="STRING" id="519424.AZF04_08820"/>
<reference evidence="3" key="1">
    <citation type="submission" date="2016-02" db="EMBL/GenBank/DDBJ databases">
        <title>Genome sequence of Bacillus trypoxylicola KCTC 13244(T).</title>
        <authorList>
            <person name="Jeong H."/>
            <person name="Park S.-H."/>
            <person name="Choi S.-K."/>
        </authorList>
    </citation>
    <scope>NUCLEOTIDE SEQUENCE [LARGE SCALE GENOMIC DNA]</scope>
    <source>
        <strain evidence="3">KCTC 13244</strain>
    </source>
</reference>
<gene>
    <name evidence="3" type="ORF">AZF04_08820</name>
</gene>
<feature type="transmembrane region" description="Helical" evidence="1">
    <location>
        <begin position="222"/>
        <end position="244"/>
    </location>
</feature>
<dbReference type="GO" id="GO:0004175">
    <property type="term" value="F:endopeptidase activity"/>
    <property type="evidence" value="ECO:0007669"/>
    <property type="project" value="UniProtKB-ARBA"/>
</dbReference>
<evidence type="ECO:0000259" key="2">
    <source>
        <dbReference type="Pfam" id="PF02517"/>
    </source>
</evidence>
<feature type="transmembrane region" description="Helical" evidence="1">
    <location>
        <begin position="168"/>
        <end position="189"/>
    </location>
</feature>
<organism evidence="3 4">
    <name type="scientific">Alkalihalobacillus trypoxylicola</name>
    <dbReference type="NCBI Taxonomy" id="519424"/>
    <lineage>
        <taxon>Bacteria</taxon>
        <taxon>Bacillati</taxon>
        <taxon>Bacillota</taxon>
        <taxon>Bacilli</taxon>
        <taxon>Bacillales</taxon>
        <taxon>Bacillaceae</taxon>
        <taxon>Alkalihalobacillus</taxon>
    </lineage>
</organism>